<feature type="non-terminal residue" evidence="2">
    <location>
        <position position="1"/>
    </location>
</feature>
<dbReference type="PROSITE" id="PS50181">
    <property type="entry name" value="FBOX"/>
    <property type="match status" value="1"/>
</dbReference>
<feature type="domain" description="F-box" evidence="1">
    <location>
        <begin position="2"/>
        <end position="38"/>
    </location>
</feature>
<dbReference type="CDD" id="cd22160">
    <property type="entry name" value="F-box_AtFBL13-like"/>
    <property type="match status" value="1"/>
</dbReference>
<dbReference type="InterPro" id="IPR055294">
    <property type="entry name" value="FBL60-like"/>
</dbReference>
<comment type="caution">
    <text evidence="2">The sequence shown here is derived from an EMBL/GenBank/DDBJ whole genome shotgun (WGS) entry which is preliminary data.</text>
</comment>
<dbReference type="AlphaFoldDB" id="A0A8T1YYA4"/>
<name>A0A8T1YYA4_9BRAS</name>
<dbReference type="Pfam" id="PF24758">
    <property type="entry name" value="LRR_At5g56370"/>
    <property type="match status" value="1"/>
</dbReference>
<gene>
    <name evidence="2" type="ORF">ISN45_Aa06g022230</name>
</gene>
<proteinExistence type="predicted"/>
<dbReference type="Proteomes" id="UP000694240">
    <property type="component" value="Chromosome 11"/>
</dbReference>
<dbReference type="PANTHER" id="PTHR31293">
    <property type="entry name" value="RNI-LIKE SUPERFAMILY PROTEIN"/>
    <property type="match status" value="1"/>
</dbReference>
<dbReference type="EMBL" id="JAEFBK010000011">
    <property type="protein sequence ID" value="KAG7551557.1"/>
    <property type="molecule type" value="Genomic_DNA"/>
</dbReference>
<dbReference type="InterPro" id="IPR055411">
    <property type="entry name" value="LRR_FXL15/At3g58940/PEG3-like"/>
</dbReference>
<sequence length="320" mass="37032">MADMISRLPDSLISQILLYLPTKEAVRTSVLSDRWKSVWLLIPKLDLDSSEFPDYSAFVGFMEKFLNFSREEKSCLYKLRLSIQKGESDDHSCVTRWIDFVATPKLKHLEVEFGPVKRECLEVMPLSLYICETLLFLKLHRVFLGKFESVSLPCLKTMRLELNVYANETGLDLLISSCPVLEDLIIVRRPDDNVKVLRVRSQTLTSLSIEAGSNDDDVEALAEEFEYDYLRVLIDTHRLKYLNLEEDIREFDILSNLDSLTKINICGQFDLEDSADEADIRKRYMVRNFFTSISGIIDMKLSCEAYEFIMPIKPLSLQFC</sequence>
<dbReference type="PANTHER" id="PTHR31293:SF12">
    <property type="entry name" value="RNI-LIKE SUPERFAMILY PROTEIN"/>
    <property type="match status" value="1"/>
</dbReference>
<organism evidence="2 3">
    <name type="scientific">Arabidopsis thaliana x Arabidopsis arenosa</name>
    <dbReference type="NCBI Taxonomy" id="1240361"/>
    <lineage>
        <taxon>Eukaryota</taxon>
        <taxon>Viridiplantae</taxon>
        <taxon>Streptophyta</taxon>
        <taxon>Embryophyta</taxon>
        <taxon>Tracheophyta</taxon>
        <taxon>Spermatophyta</taxon>
        <taxon>Magnoliopsida</taxon>
        <taxon>eudicotyledons</taxon>
        <taxon>Gunneridae</taxon>
        <taxon>Pentapetalae</taxon>
        <taxon>rosids</taxon>
        <taxon>malvids</taxon>
        <taxon>Brassicales</taxon>
        <taxon>Brassicaceae</taxon>
        <taxon>Camelineae</taxon>
        <taxon>Arabidopsis</taxon>
    </lineage>
</organism>
<evidence type="ECO:0000259" key="1">
    <source>
        <dbReference type="PROSITE" id="PS50181"/>
    </source>
</evidence>
<keyword evidence="3" id="KW-1185">Reference proteome</keyword>
<dbReference type="InterPro" id="IPR053781">
    <property type="entry name" value="F-box_AtFBL13-like"/>
</dbReference>
<dbReference type="InterPro" id="IPR001810">
    <property type="entry name" value="F-box_dom"/>
</dbReference>
<accession>A0A8T1YYA4</accession>
<protein>
    <submittedName>
        <fullName evidence="2">F-box domain</fullName>
    </submittedName>
</protein>
<evidence type="ECO:0000313" key="3">
    <source>
        <dbReference type="Proteomes" id="UP000694240"/>
    </source>
</evidence>
<dbReference type="Pfam" id="PF00646">
    <property type="entry name" value="F-box"/>
    <property type="match status" value="1"/>
</dbReference>
<reference evidence="2 3" key="1">
    <citation type="submission" date="2020-12" db="EMBL/GenBank/DDBJ databases">
        <title>Concerted genomic and epigenomic changes stabilize Arabidopsis allopolyploids.</title>
        <authorList>
            <person name="Chen Z."/>
        </authorList>
    </citation>
    <scope>NUCLEOTIDE SEQUENCE [LARGE SCALE GENOMIC DNA]</scope>
    <source>
        <strain evidence="2">Allo738</strain>
        <tissue evidence="2">Leaf</tissue>
    </source>
</reference>
<evidence type="ECO:0000313" key="2">
    <source>
        <dbReference type="EMBL" id="KAG7551557.1"/>
    </source>
</evidence>